<evidence type="ECO:0000256" key="17">
    <source>
        <dbReference type="SAM" id="Phobius"/>
    </source>
</evidence>
<keyword evidence="21" id="KW-1185">Reference proteome</keyword>
<dbReference type="CDD" id="cd06352">
    <property type="entry name" value="PBP1_NPR_GC-like"/>
    <property type="match status" value="1"/>
</dbReference>
<keyword evidence="8 17" id="KW-1133">Transmembrane helix</keyword>
<evidence type="ECO:0000256" key="6">
    <source>
        <dbReference type="ARBA" id="ARBA00022729"/>
    </source>
</evidence>
<dbReference type="GO" id="GO:0005525">
    <property type="term" value="F:GTP binding"/>
    <property type="evidence" value="ECO:0007669"/>
    <property type="project" value="UniProtKB-KW"/>
</dbReference>
<dbReference type="Gene3D" id="1.10.510.10">
    <property type="entry name" value="Transferase(Phosphotransferase) domain 1"/>
    <property type="match status" value="1"/>
</dbReference>
<keyword evidence="12" id="KW-0325">Glycoprotein</keyword>
<dbReference type="OrthoDB" id="10053023at2759"/>
<dbReference type="InterPro" id="IPR011009">
    <property type="entry name" value="Kinase-like_dom_sf"/>
</dbReference>
<protein>
    <recommendedName>
        <fullName evidence="3 16">Guanylate cyclase</fullName>
        <ecNumber evidence="3 16">4.6.1.2</ecNumber>
    </recommendedName>
</protein>
<keyword evidence="5 17" id="KW-0812">Transmembrane</keyword>
<dbReference type="InterPro" id="IPR000719">
    <property type="entry name" value="Prot_kinase_dom"/>
</dbReference>
<evidence type="ECO:0000256" key="5">
    <source>
        <dbReference type="ARBA" id="ARBA00022692"/>
    </source>
</evidence>
<proteinExistence type="inferred from homology"/>
<dbReference type="EMBL" id="MTYJ01000052">
    <property type="protein sequence ID" value="OQV18215.1"/>
    <property type="molecule type" value="Genomic_DNA"/>
</dbReference>
<feature type="transmembrane region" description="Helical" evidence="17">
    <location>
        <begin position="443"/>
        <end position="465"/>
    </location>
</feature>
<evidence type="ECO:0000256" key="9">
    <source>
        <dbReference type="ARBA" id="ARBA00023134"/>
    </source>
</evidence>
<evidence type="ECO:0000256" key="2">
    <source>
        <dbReference type="ARBA" id="ARBA00004251"/>
    </source>
</evidence>
<dbReference type="Proteomes" id="UP000192578">
    <property type="component" value="Unassembled WGS sequence"/>
</dbReference>
<dbReference type="InterPro" id="IPR001054">
    <property type="entry name" value="A/G_cyclase"/>
</dbReference>
<keyword evidence="4" id="KW-1003">Cell membrane</keyword>
<dbReference type="PROSITE" id="PS00452">
    <property type="entry name" value="GUANYLATE_CYCLASE_1"/>
    <property type="match status" value="1"/>
</dbReference>
<dbReference type="Pfam" id="PF01094">
    <property type="entry name" value="ANF_receptor"/>
    <property type="match status" value="1"/>
</dbReference>
<dbReference type="GO" id="GO:0007168">
    <property type="term" value="P:receptor guanylyl cyclase signaling pathway"/>
    <property type="evidence" value="ECO:0007669"/>
    <property type="project" value="TreeGrafter"/>
</dbReference>
<dbReference type="InterPro" id="IPR029787">
    <property type="entry name" value="Nucleotide_cyclase"/>
</dbReference>
<accession>A0A1W0WSP9</accession>
<dbReference type="Gene3D" id="3.40.50.2300">
    <property type="match status" value="2"/>
</dbReference>
<dbReference type="GO" id="GO:0005886">
    <property type="term" value="C:plasma membrane"/>
    <property type="evidence" value="ECO:0007669"/>
    <property type="project" value="UniProtKB-SubCell"/>
</dbReference>
<reference evidence="21" key="1">
    <citation type="submission" date="2017-01" db="EMBL/GenBank/DDBJ databases">
        <title>Comparative genomics of anhydrobiosis in the tardigrade Hypsibius dujardini.</title>
        <authorList>
            <person name="Yoshida Y."/>
            <person name="Koutsovoulos G."/>
            <person name="Laetsch D."/>
            <person name="Stevens L."/>
            <person name="Kumar S."/>
            <person name="Horikawa D."/>
            <person name="Ishino K."/>
            <person name="Komine S."/>
            <person name="Tomita M."/>
            <person name="Blaxter M."/>
            <person name="Arakawa K."/>
        </authorList>
    </citation>
    <scope>NUCLEOTIDE SEQUENCE [LARGE SCALE GENOMIC DNA]</scope>
    <source>
        <strain evidence="21">Z151</strain>
    </source>
</reference>
<dbReference type="SUPFAM" id="SSF56112">
    <property type="entry name" value="Protein kinase-like (PK-like)"/>
    <property type="match status" value="1"/>
</dbReference>
<evidence type="ECO:0000256" key="14">
    <source>
        <dbReference type="ARBA" id="ARBA00023293"/>
    </source>
</evidence>
<dbReference type="CDD" id="cd07302">
    <property type="entry name" value="CHD"/>
    <property type="match status" value="1"/>
</dbReference>
<dbReference type="GO" id="GO:0004383">
    <property type="term" value="F:guanylate cyclase activity"/>
    <property type="evidence" value="ECO:0007669"/>
    <property type="project" value="UniProtKB-EC"/>
</dbReference>
<feature type="domain" description="Guanylate cyclase" evidence="19">
    <location>
        <begin position="845"/>
        <end position="975"/>
    </location>
</feature>
<dbReference type="SMART" id="SM00044">
    <property type="entry name" value="CYCc"/>
    <property type="match status" value="1"/>
</dbReference>
<dbReference type="GO" id="GO:0035556">
    <property type="term" value="P:intracellular signal transduction"/>
    <property type="evidence" value="ECO:0007669"/>
    <property type="project" value="InterPro"/>
</dbReference>
<keyword evidence="9" id="KW-0342">GTP-binding</keyword>
<feature type="domain" description="Protein kinase" evidence="18">
    <location>
        <begin position="509"/>
        <end position="768"/>
    </location>
</feature>
<evidence type="ECO:0000256" key="15">
    <source>
        <dbReference type="RuleBase" id="RU000405"/>
    </source>
</evidence>
<comment type="catalytic activity">
    <reaction evidence="1 16">
        <text>GTP = 3',5'-cyclic GMP + diphosphate</text>
        <dbReference type="Rhea" id="RHEA:13665"/>
        <dbReference type="ChEBI" id="CHEBI:33019"/>
        <dbReference type="ChEBI" id="CHEBI:37565"/>
        <dbReference type="ChEBI" id="CHEBI:57746"/>
        <dbReference type="EC" id="4.6.1.2"/>
    </reaction>
</comment>
<evidence type="ECO:0000256" key="8">
    <source>
        <dbReference type="ARBA" id="ARBA00022989"/>
    </source>
</evidence>
<evidence type="ECO:0000256" key="3">
    <source>
        <dbReference type="ARBA" id="ARBA00012202"/>
    </source>
</evidence>
<dbReference type="GO" id="GO:0004016">
    <property type="term" value="F:adenylate cyclase activity"/>
    <property type="evidence" value="ECO:0007669"/>
    <property type="project" value="TreeGrafter"/>
</dbReference>
<evidence type="ECO:0000256" key="11">
    <source>
        <dbReference type="ARBA" id="ARBA00023170"/>
    </source>
</evidence>
<evidence type="ECO:0000256" key="10">
    <source>
        <dbReference type="ARBA" id="ARBA00023136"/>
    </source>
</evidence>
<dbReference type="SUPFAM" id="SSF55073">
    <property type="entry name" value="Nucleotide cyclase"/>
    <property type="match status" value="1"/>
</dbReference>
<keyword evidence="10 17" id="KW-0472">Membrane</keyword>
<comment type="caution">
    <text evidence="20">The sequence shown here is derived from an EMBL/GenBank/DDBJ whole genome shotgun (WGS) entry which is preliminary data.</text>
</comment>
<dbReference type="Pfam" id="PF00211">
    <property type="entry name" value="Guanylate_cyc"/>
    <property type="match status" value="1"/>
</dbReference>
<name>A0A1W0WSP9_HYPEX</name>
<evidence type="ECO:0000256" key="12">
    <source>
        <dbReference type="ARBA" id="ARBA00023180"/>
    </source>
</evidence>
<dbReference type="PRINTS" id="PR00255">
    <property type="entry name" value="NATPEPTIDER"/>
</dbReference>
<dbReference type="PANTHER" id="PTHR11920">
    <property type="entry name" value="GUANYLYL CYCLASE"/>
    <property type="match status" value="1"/>
</dbReference>
<dbReference type="GO" id="GO:0004672">
    <property type="term" value="F:protein kinase activity"/>
    <property type="evidence" value="ECO:0007669"/>
    <property type="project" value="InterPro"/>
</dbReference>
<comment type="similarity">
    <text evidence="15">Belongs to the adenylyl cyclase class-4/guanylyl cyclase family.</text>
</comment>
<dbReference type="FunFam" id="3.30.70.1230:FF:000030">
    <property type="entry name" value="Si:ch211-215j19.12"/>
    <property type="match status" value="1"/>
</dbReference>
<dbReference type="GO" id="GO:0005524">
    <property type="term" value="F:ATP binding"/>
    <property type="evidence" value="ECO:0007669"/>
    <property type="project" value="InterPro"/>
</dbReference>
<dbReference type="InterPro" id="IPR001245">
    <property type="entry name" value="Ser-Thr/Tyr_kinase_cat_dom"/>
</dbReference>
<evidence type="ECO:0000256" key="7">
    <source>
        <dbReference type="ARBA" id="ARBA00022741"/>
    </source>
</evidence>
<dbReference type="GO" id="GO:0001653">
    <property type="term" value="F:peptide receptor activity"/>
    <property type="evidence" value="ECO:0007669"/>
    <property type="project" value="TreeGrafter"/>
</dbReference>
<dbReference type="Pfam" id="PF07714">
    <property type="entry name" value="PK_Tyr_Ser-Thr"/>
    <property type="match status" value="1"/>
</dbReference>
<dbReference type="Gene3D" id="3.30.70.1230">
    <property type="entry name" value="Nucleotide cyclase"/>
    <property type="match status" value="1"/>
</dbReference>
<keyword evidence="14 16" id="KW-0141">cGMP biosynthesis</keyword>
<keyword evidence="11 20" id="KW-0675">Receptor</keyword>
<sequence length="1027" mass="115329">MGIRTVIATVGQDYNPPPVVRTGVILTVGTTLPYDYNVLAPALEAAYETSLTRYNVKFQPILALYQGGCSVSAAAGQTHIAAYAPVDFIIGPACTDDMMMSLETQTFFDIASVSGAGELVDSTEKFPYTTRCAYNTYTQWIFAIRMFRHYGWSNIAIIYDSDDTTKVINANSLMKNIRTNNLRYVELKISSSNVRETDQAQAFLEEAGKQSRIIVILMNGLLLRTFMVGASRLGYTNGDFVFFGLDPFRDDILGRNGWKQNDKYDSETQQAYGSLFVLSLRDTSKQPQYREFAQNVRETASRLFPLTNVVLNYYVASFYDSILLYALSINETLEEGHSIGKDNVLELSTKFWNRTFPGATGQVYINPGGDRNDDHAMSDLNSNGDWQVAAEFFGYKDIQFPNYEYDSLIPFRWNNPTNTPPLNEPMCGYEGNNPICDHSGERLGIALGIVGAILIISLVIGIVIYQVFHRRAELAGLDVLGSWREITKAQSAVIKVTKKSTEMGSHTSFDQGKLMGGSPRQETITALFRGVKVMLRVQEREQIHINRTILSEIKAVRQLQNENVAKLEGICTGPHRVAVMYAFATKGSLADLLATETIKLDWLFRFSLIKDFTNGLVAIANSPIATHGRLSSTCIFVDAHFVAKIGDYGLPSFFFRSMPNIQDSAFCESLLWTAPERLPRPFDPGTEEGDVFSLSIILSEIVMRERPYGSLNTDPEVIIAKLQKKQHRSFRPKVDANLCPPEISVLMKQCWAFNPQERPRLAQIKSIIKESEKSNTEKGTILDNLIRRMENYTLDLEHVVEEKAQQFLLEKEKSEQLLYQILPRTVVDTLKRGEQVKPENFDSVTVYYSDIVAFTTLSSSSSPTEVVDLLNDLYTIFDNCIMKFDAYKVETVGDCYVVASGVPIRNGNRHAAEICRLSLLLLEQINVFKIRHRPDEKLRLRLGAHTGPCVSGVVGLVMPRFCLFGETITIAGKMESSSMPMRIQISDVCEHLLQTLGKFDTELRDGPVVVNDKLQVVTYWLHRELAG</sequence>
<gene>
    <name evidence="20" type="ORF">BV898_07804</name>
</gene>
<evidence type="ECO:0000259" key="18">
    <source>
        <dbReference type="PROSITE" id="PS50011"/>
    </source>
</evidence>
<keyword evidence="7" id="KW-0547">Nucleotide-binding</keyword>
<dbReference type="PROSITE" id="PS50125">
    <property type="entry name" value="GUANYLATE_CYCLASE_2"/>
    <property type="match status" value="1"/>
</dbReference>
<keyword evidence="13 15" id="KW-0456">Lyase</keyword>
<organism evidence="20 21">
    <name type="scientific">Hypsibius exemplaris</name>
    <name type="common">Freshwater tardigrade</name>
    <dbReference type="NCBI Taxonomy" id="2072580"/>
    <lineage>
        <taxon>Eukaryota</taxon>
        <taxon>Metazoa</taxon>
        <taxon>Ecdysozoa</taxon>
        <taxon>Tardigrada</taxon>
        <taxon>Eutardigrada</taxon>
        <taxon>Parachela</taxon>
        <taxon>Hypsibioidea</taxon>
        <taxon>Hypsibiidae</taxon>
        <taxon>Hypsibius</taxon>
    </lineage>
</organism>
<dbReference type="EC" id="4.6.1.2" evidence="3 16"/>
<dbReference type="InterPro" id="IPR050401">
    <property type="entry name" value="Cyclic_nucleotide_synthase"/>
</dbReference>
<evidence type="ECO:0000256" key="13">
    <source>
        <dbReference type="ARBA" id="ARBA00023239"/>
    </source>
</evidence>
<evidence type="ECO:0000256" key="4">
    <source>
        <dbReference type="ARBA" id="ARBA00022475"/>
    </source>
</evidence>
<evidence type="ECO:0000313" key="21">
    <source>
        <dbReference type="Proteomes" id="UP000192578"/>
    </source>
</evidence>
<dbReference type="InterPro" id="IPR001170">
    <property type="entry name" value="ANPR/GUC"/>
</dbReference>
<evidence type="ECO:0000313" key="20">
    <source>
        <dbReference type="EMBL" id="OQV18215.1"/>
    </source>
</evidence>
<evidence type="ECO:0000259" key="19">
    <source>
        <dbReference type="PROSITE" id="PS50125"/>
    </source>
</evidence>
<dbReference type="InterPro" id="IPR001828">
    <property type="entry name" value="ANF_lig-bd_rcpt"/>
</dbReference>
<evidence type="ECO:0000256" key="16">
    <source>
        <dbReference type="RuleBase" id="RU003431"/>
    </source>
</evidence>
<dbReference type="SUPFAM" id="SSF53822">
    <property type="entry name" value="Periplasmic binding protein-like I"/>
    <property type="match status" value="1"/>
</dbReference>
<dbReference type="AlphaFoldDB" id="A0A1W0WSP9"/>
<dbReference type="PANTHER" id="PTHR11920:SF494">
    <property type="entry name" value="ATRIAL NATRIURETIC PEPTIDE RECEPTOR 2"/>
    <property type="match status" value="1"/>
</dbReference>
<evidence type="ECO:0000256" key="1">
    <source>
        <dbReference type="ARBA" id="ARBA00001436"/>
    </source>
</evidence>
<dbReference type="PROSITE" id="PS50011">
    <property type="entry name" value="PROTEIN_KINASE_DOM"/>
    <property type="match status" value="1"/>
</dbReference>
<keyword evidence="6" id="KW-0732">Signal</keyword>
<dbReference type="InterPro" id="IPR018297">
    <property type="entry name" value="A/G_cyclase_CS"/>
</dbReference>
<dbReference type="InterPro" id="IPR028082">
    <property type="entry name" value="Peripla_BP_I"/>
</dbReference>
<comment type="subcellular location">
    <subcellularLocation>
        <location evidence="2">Cell membrane</location>
        <topology evidence="2">Single-pass type I membrane protein</topology>
    </subcellularLocation>
</comment>